<accession>A0A8T0Z2W7</accession>
<protein>
    <recommendedName>
        <fullName evidence="7">RxLR effector protein</fullName>
    </recommendedName>
</protein>
<reference evidence="1" key="1">
    <citation type="submission" date="2018-10" db="EMBL/GenBank/DDBJ databases">
        <title>Effector identification in a new, highly contiguous assembly of the strawberry crown rot pathogen Phytophthora cactorum.</title>
        <authorList>
            <person name="Armitage A.D."/>
            <person name="Nellist C.F."/>
            <person name="Bates H."/>
            <person name="Vickerstaff R.J."/>
            <person name="Harrison R.J."/>
        </authorList>
    </citation>
    <scope>NUCLEOTIDE SEQUENCE</scope>
    <source>
        <strain evidence="1">15-7</strain>
        <strain evidence="2">4032</strain>
        <strain evidence="3">4040</strain>
        <strain evidence="4">P415</strain>
        <strain evidence="5">P421</strain>
    </source>
</reference>
<dbReference type="EMBL" id="RCMV01000268">
    <property type="protein sequence ID" value="KAG3220349.1"/>
    <property type="molecule type" value="Genomic_DNA"/>
</dbReference>
<gene>
    <name evidence="1" type="ORF">PC113_g11563</name>
    <name evidence="2" type="ORF">PC115_g7521</name>
    <name evidence="3" type="ORF">PC117_g11904</name>
    <name evidence="4" type="ORF">PC118_g8102</name>
    <name evidence="5" type="ORF">PC129_g8888</name>
</gene>
<dbReference type="VEuPathDB" id="FungiDB:PC110_g13845"/>
<proteinExistence type="predicted"/>
<dbReference type="Proteomes" id="UP000697107">
    <property type="component" value="Unassembled WGS sequence"/>
</dbReference>
<evidence type="ECO:0000313" key="1">
    <source>
        <dbReference type="EMBL" id="KAG2856444.1"/>
    </source>
</evidence>
<evidence type="ECO:0000313" key="4">
    <source>
        <dbReference type="EMBL" id="KAG2985878.1"/>
    </source>
</evidence>
<dbReference type="Proteomes" id="UP000736787">
    <property type="component" value="Unassembled WGS sequence"/>
</dbReference>
<dbReference type="Proteomes" id="UP000760860">
    <property type="component" value="Unassembled WGS sequence"/>
</dbReference>
<evidence type="ECO:0008006" key="7">
    <source>
        <dbReference type="Google" id="ProtNLM"/>
    </source>
</evidence>
<organism evidence="1 6">
    <name type="scientific">Phytophthora cactorum</name>
    <dbReference type="NCBI Taxonomy" id="29920"/>
    <lineage>
        <taxon>Eukaryota</taxon>
        <taxon>Sar</taxon>
        <taxon>Stramenopiles</taxon>
        <taxon>Oomycota</taxon>
        <taxon>Peronosporomycetes</taxon>
        <taxon>Peronosporales</taxon>
        <taxon>Peronosporaceae</taxon>
        <taxon>Phytophthora</taxon>
    </lineage>
</organism>
<evidence type="ECO:0000313" key="2">
    <source>
        <dbReference type="EMBL" id="KAG2927551.1"/>
    </source>
</evidence>
<evidence type="ECO:0000313" key="3">
    <source>
        <dbReference type="EMBL" id="KAG2936912.1"/>
    </source>
</evidence>
<sequence length="206" mass="22769">MIGLGAHRNRLKNPKVIAKADSNVVTRAESKVLARVDSKVTTNAVPTVPKAVWEMPKDGTNLIKKLNGFVKEKKSLDDVFSSQVDGKQKLFDVDGLPMYVRFSEKTTELRGGKDIYGVEKLVAKFGVEDLMKIINAGLKSDNELAVATADRVRAGLVSKSWREKMQPRDVAQLLKGGKVVMDRIHQGVYKKYLDAFNKANIAKPTA</sequence>
<dbReference type="EMBL" id="RCML01000202">
    <property type="protein sequence ID" value="KAG2985878.1"/>
    <property type="molecule type" value="Genomic_DNA"/>
</dbReference>
<dbReference type="EMBL" id="RCMK01000317">
    <property type="protein sequence ID" value="KAG2936912.1"/>
    <property type="molecule type" value="Genomic_DNA"/>
</dbReference>
<name>A0A8T0Z2W7_9STRA</name>
<dbReference type="Proteomes" id="UP000774804">
    <property type="component" value="Unassembled WGS sequence"/>
</dbReference>
<comment type="caution">
    <text evidence="1">The sequence shown here is derived from an EMBL/GenBank/DDBJ whole genome shotgun (WGS) entry which is preliminary data.</text>
</comment>
<dbReference type="EMBL" id="RCMI01000183">
    <property type="protein sequence ID" value="KAG2927551.1"/>
    <property type="molecule type" value="Genomic_DNA"/>
</dbReference>
<dbReference type="EMBL" id="RCMG01000333">
    <property type="protein sequence ID" value="KAG2856444.1"/>
    <property type="molecule type" value="Genomic_DNA"/>
</dbReference>
<dbReference type="AlphaFoldDB" id="A0A8T0Z2W7"/>
<evidence type="ECO:0000313" key="5">
    <source>
        <dbReference type="EMBL" id="KAG3220349.1"/>
    </source>
</evidence>
<dbReference type="Proteomes" id="UP000735874">
    <property type="component" value="Unassembled WGS sequence"/>
</dbReference>
<evidence type="ECO:0000313" key="6">
    <source>
        <dbReference type="Proteomes" id="UP000735874"/>
    </source>
</evidence>